<dbReference type="EMBL" id="JAVRIC010000017">
    <property type="protein sequence ID" value="MDT0498119.1"/>
    <property type="molecule type" value="Genomic_DNA"/>
</dbReference>
<reference evidence="2 3" key="1">
    <citation type="submission" date="2023-09" db="EMBL/GenBank/DDBJ databases">
        <authorList>
            <person name="Rey-Velasco X."/>
        </authorList>
    </citation>
    <scope>NUCLEOTIDE SEQUENCE [LARGE SCALE GENOMIC DNA]</scope>
    <source>
        <strain evidence="2 3">W345</strain>
    </source>
</reference>
<dbReference type="Proteomes" id="UP001254608">
    <property type="component" value="Unassembled WGS sequence"/>
</dbReference>
<organism evidence="2 3">
    <name type="scientific">Banduia mediterranea</name>
    <dbReference type="NCBI Taxonomy" id="3075609"/>
    <lineage>
        <taxon>Bacteria</taxon>
        <taxon>Pseudomonadati</taxon>
        <taxon>Pseudomonadota</taxon>
        <taxon>Gammaproteobacteria</taxon>
        <taxon>Nevskiales</taxon>
        <taxon>Algiphilaceae</taxon>
        <taxon>Banduia</taxon>
    </lineage>
</organism>
<dbReference type="Pfam" id="PF06516">
    <property type="entry name" value="NUP"/>
    <property type="match status" value="1"/>
</dbReference>
<protein>
    <submittedName>
        <fullName evidence="2">Purine nucleoside permease</fullName>
    </submittedName>
</protein>
<dbReference type="PIRSF" id="PIRSF013171">
    <property type="entry name" value="Pur_nuclsid_perm"/>
    <property type="match status" value="1"/>
</dbReference>
<dbReference type="InterPro" id="IPR009486">
    <property type="entry name" value="Pur_nuclsid_perm"/>
</dbReference>
<dbReference type="PANTHER" id="PTHR38643">
    <property type="entry name" value="PURINE NUCLEOSIDE PERMEASE C285.05-RELATED"/>
    <property type="match status" value="1"/>
</dbReference>
<keyword evidence="1" id="KW-0732">Signal</keyword>
<sequence>MNTINIHRLLGWISGFLCVAAVALALAGCSPQSAEPAQVDTAAGDAAAEASQAAIESPTQAEPLEVKVVVVTMFEIGEDTGDQAAEFQLWYERQKLSQRFAFPHHHDLFFNPDTGVLGMVTGIGTMNSSSAIMALGLDPRFDLSKAYWLVAGIAGFDPEDASIGSAAWAEYLVDGDLAHEIDPREIPEDWITGYFARGTKSPYEKPRPESSGEVFHLDPKMTEWAYQLTKDIELPDSDVLRRRRENYAGFPNGQKPPFVLKGDNLAGMTYWHGKLLNDWANRWVKYWSDGKGNFVSSAMEDTGTYQSLVYLDKAGKVDKQRTMVLRTASNYAMQPPGVSAVDNLLMDHDGYAGLDASVEAAYVVGSTVVDDIVAHWDRYKDQLPYEAQ</sequence>
<name>A0ABU2WKH5_9GAMM</name>
<feature type="chain" id="PRO_5046983153" evidence="1">
    <location>
        <begin position="35"/>
        <end position="388"/>
    </location>
</feature>
<evidence type="ECO:0000256" key="1">
    <source>
        <dbReference type="SAM" id="SignalP"/>
    </source>
</evidence>
<gene>
    <name evidence="2" type="ORF">RM530_12195</name>
</gene>
<proteinExistence type="predicted"/>
<dbReference type="PANTHER" id="PTHR38643:SF1">
    <property type="entry name" value="PURINE NUCLEOSIDE PERMEASE C285.05-RELATED"/>
    <property type="match status" value="1"/>
</dbReference>
<evidence type="ECO:0000313" key="3">
    <source>
        <dbReference type="Proteomes" id="UP001254608"/>
    </source>
</evidence>
<keyword evidence="3" id="KW-1185">Reference proteome</keyword>
<feature type="signal peptide" evidence="1">
    <location>
        <begin position="1"/>
        <end position="34"/>
    </location>
</feature>
<accession>A0ABU2WKH5</accession>
<comment type="caution">
    <text evidence="2">The sequence shown here is derived from an EMBL/GenBank/DDBJ whole genome shotgun (WGS) entry which is preliminary data.</text>
</comment>
<evidence type="ECO:0000313" key="2">
    <source>
        <dbReference type="EMBL" id="MDT0498119.1"/>
    </source>
</evidence>